<dbReference type="Pfam" id="PF01435">
    <property type="entry name" value="Peptidase_M48"/>
    <property type="match status" value="1"/>
</dbReference>
<organism evidence="15 16">
    <name type="scientific">Actinoplanes auranticolor</name>
    <dbReference type="NCBI Taxonomy" id="47988"/>
    <lineage>
        <taxon>Bacteria</taxon>
        <taxon>Bacillati</taxon>
        <taxon>Actinomycetota</taxon>
        <taxon>Actinomycetes</taxon>
        <taxon>Micromonosporales</taxon>
        <taxon>Micromonosporaceae</taxon>
        <taxon>Actinoplanes</taxon>
    </lineage>
</organism>
<evidence type="ECO:0000256" key="1">
    <source>
        <dbReference type="ARBA" id="ARBA00001947"/>
    </source>
</evidence>
<evidence type="ECO:0000256" key="6">
    <source>
        <dbReference type="ARBA" id="ARBA00022723"/>
    </source>
</evidence>
<dbReference type="PANTHER" id="PTHR43221:SF1">
    <property type="entry name" value="PROTEASE HTPX"/>
    <property type="match status" value="1"/>
</dbReference>
<keyword evidence="3" id="KW-1003">Cell membrane</keyword>
<sequence length="768" mass="78740">MLASATALAGFLLVAAVQLALVVVPVLLLLSMLPGAAALRLGLPVCIATVGVMAYATWRALHTRRPEPVGIPVTRADAPRLWELLDGAAAAAGTRTPDRVTIVADAAAKIIERTRLLGLLGGRRDLYLGLPLLQAWDEAHLRAVAAHELGHFSPRLGALAPLAYRGRVAVGRTVPRIPRRNPAGPLLRTYAKLYHRIDAPFSRAQELTADQIAAEYAGREAATAVLRDLPALDALQRIFHAEYLGPGWQAGHVPDDLFGGFLRVLAARADDVAVLRARDSGAPSTWDTHPPVTERLAALTAAPVVTPRTPGEDERESAPDEPQLVGAAVSASGTAATSAGPGSSGSDVGGSGVGTGGPSGDKSGDGSDEPDRPDGPGGDKAAKPAESPGTAVDRPESPTLLPARPEHEQPLTSMGGAGGMLTSEDPPASGTGGSRPASESGDSTVGPDPDGGGGTPPPRAAGATTTGFAFGAPAGELVPDLPGLGRALQGVAFPAQGRTTVDWDSFFGAARTVEMQREADGALATISRAAGVPVATAADVLDLAADGRLYKAAESVFAGLPADETAGRVAELVTLLLALAALRSGAARWRHSWTGNAELIAADGAHLDLGGLAALASDPATVATARERLAELHIDPAAVAGADTAQTRPEVVGGVVNLVVDGVRTDVLIVDTGLFLVPGLPRSQNGSAKRRLARFAAADVPRRDETAPGSRFVPFAEVAGATRTRRRGWDLSLRDGGTISVRTALDSDELPGGWAALDDAVAFLSRTR</sequence>
<dbReference type="InterPro" id="IPR001915">
    <property type="entry name" value="Peptidase_M48"/>
</dbReference>
<keyword evidence="7" id="KW-0378">Hydrolase</keyword>
<evidence type="ECO:0000259" key="14">
    <source>
        <dbReference type="Pfam" id="PF01435"/>
    </source>
</evidence>
<dbReference type="AlphaFoldDB" id="A0A919SD71"/>
<gene>
    <name evidence="15" type="ORF">Aau02nite_37110</name>
</gene>
<keyword evidence="11 13" id="KW-0472">Membrane</keyword>
<comment type="cofactor">
    <cofactor evidence="1">
        <name>Zn(2+)</name>
        <dbReference type="ChEBI" id="CHEBI:29105"/>
    </cofactor>
</comment>
<reference evidence="15" key="1">
    <citation type="submission" date="2021-03" db="EMBL/GenBank/DDBJ databases">
        <title>Whole genome shotgun sequence of Actinoplanes auranticolor NBRC 12245.</title>
        <authorList>
            <person name="Komaki H."/>
            <person name="Tamura T."/>
        </authorList>
    </citation>
    <scope>NUCLEOTIDE SEQUENCE</scope>
    <source>
        <strain evidence="15">NBRC 12245</strain>
    </source>
</reference>
<evidence type="ECO:0000313" key="16">
    <source>
        <dbReference type="Proteomes" id="UP000681340"/>
    </source>
</evidence>
<feature type="transmembrane region" description="Helical" evidence="13">
    <location>
        <begin position="37"/>
        <end position="58"/>
    </location>
</feature>
<dbReference type="EMBL" id="BOQL01000028">
    <property type="protein sequence ID" value="GIM69651.1"/>
    <property type="molecule type" value="Genomic_DNA"/>
</dbReference>
<dbReference type="InterPro" id="IPR050083">
    <property type="entry name" value="HtpX_protease"/>
</dbReference>
<evidence type="ECO:0000256" key="4">
    <source>
        <dbReference type="ARBA" id="ARBA00022670"/>
    </source>
</evidence>
<dbReference type="GO" id="GO:0006508">
    <property type="term" value="P:proteolysis"/>
    <property type="evidence" value="ECO:0007669"/>
    <property type="project" value="UniProtKB-KW"/>
</dbReference>
<keyword evidence="4" id="KW-0645">Protease</keyword>
<dbReference type="CDD" id="cd07328">
    <property type="entry name" value="M48_Ste24p_like"/>
    <property type="match status" value="1"/>
</dbReference>
<evidence type="ECO:0000256" key="5">
    <source>
        <dbReference type="ARBA" id="ARBA00022692"/>
    </source>
</evidence>
<dbReference type="PANTHER" id="PTHR43221">
    <property type="entry name" value="PROTEASE HTPX"/>
    <property type="match status" value="1"/>
</dbReference>
<dbReference type="GO" id="GO:0005886">
    <property type="term" value="C:plasma membrane"/>
    <property type="evidence" value="ECO:0007669"/>
    <property type="project" value="UniProtKB-SubCell"/>
</dbReference>
<keyword evidence="5 13" id="KW-0812">Transmembrane</keyword>
<protein>
    <recommendedName>
        <fullName evidence="14">Peptidase M48 domain-containing protein</fullName>
    </recommendedName>
</protein>
<name>A0A919SD71_9ACTN</name>
<comment type="subcellular location">
    <subcellularLocation>
        <location evidence="2">Cell membrane</location>
        <topology evidence="2">Multi-pass membrane protein</topology>
    </subcellularLocation>
</comment>
<comment type="caution">
    <text evidence="15">The sequence shown here is derived from an EMBL/GenBank/DDBJ whole genome shotgun (WGS) entry which is preliminary data.</text>
</comment>
<feature type="compositionally biased region" description="Gly residues" evidence="12">
    <location>
        <begin position="347"/>
        <end position="359"/>
    </location>
</feature>
<proteinExistence type="predicted"/>
<evidence type="ECO:0000256" key="8">
    <source>
        <dbReference type="ARBA" id="ARBA00022833"/>
    </source>
</evidence>
<evidence type="ECO:0000313" key="15">
    <source>
        <dbReference type="EMBL" id="GIM69651.1"/>
    </source>
</evidence>
<keyword evidence="10" id="KW-0482">Metalloprotease</keyword>
<dbReference type="GO" id="GO:0004222">
    <property type="term" value="F:metalloendopeptidase activity"/>
    <property type="evidence" value="ECO:0007669"/>
    <property type="project" value="InterPro"/>
</dbReference>
<feature type="region of interest" description="Disordered" evidence="12">
    <location>
        <begin position="298"/>
        <end position="467"/>
    </location>
</feature>
<evidence type="ECO:0000256" key="10">
    <source>
        <dbReference type="ARBA" id="ARBA00023049"/>
    </source>
</evidence>
<evidence type="ECO:0000256" key="3">
    <source>
        <dbReference type="ARBA" id="ARBA00022475"/>
    </source>
</evidence>
<keyword evidence="16" id="KW-1185">Reference proteome</keyword>
<dbReference type="Proteomes" id="UP000681340">
    <property type="component" value="Unassembled WGS sequence"/>
</dbReference>
<evidence type="ECO:0000256" key="13">
    <source>
        <dbReference type="SAM" id="Phobius"/>
    </source>
</evidence>
<evidence type="ECO:0000256" key="12">
    <source>
        <dbReference type="SAM" id="MobiDB-lite"/>
    </source>
</evidence>
<feature type="compositionally biased region" description="Basic and acidic residues" evidence="12">
    <location>
        <begin position="362"/>
        <end position="374"/>
    </location>
</feature>
<feature type="compositionally biased region" description="Low complexity" evidence="12">
    <location>
        <begin position="325"/>
        <end position="346"/>
    </location>
</feature>
<feature type="transmembrane region" description="Helical" evidence="13">
    <location>
        <begin position="6"/>
        <end position="30"/>
    </location>
</feature>
<feature type="domain" description="Peptidase M48" evidence="14">
    <location>
        <begin position="131"/>
        <end position="301"/>
    </location>
</feature>
<evidence type="ECO:0000256" key="11">
    <source>
        <dbReference type="ARBA" id="ARBA00023136"/>
    </source>
</evidence>
<dbReference type="GO" id="GO:0046872">
    <property type="term" value="F:metal ion binding"/>
    <property type="evidence" value="ECO:0007669"/>
    <property type="project" value="UniProtKB-KW"/>
</dbReference>
<dbReference type="Gene3D" id="3.30.2010.10">
    <property type="entry name" value="Metalloproteases ('zincins'), catalytic domain"/>
    <property type="match status" value="1"/>
</dbReference>
<evidence type="ECO:0000256" key="7">
    <source>
        <dbReference type="ARBA" id="ARBA00022801"/>
    </source>
</evidence>
<keyword evidence="8" id="KW-0862">Zinc</keyword>
<accession>A0A919SD71</accession>
<evidence type="ECO:0000256" key="9">
    <source>
        <dbReference type="ARBA" id="ARBA00022989"/>
    </source>
</evidence>
<evidence type="ECO:0000256" key="2">
    <source>
        <dbReference type="ARBA" id="ARBA00004651"/>
    </source>
</evidence>
<keyword evidence="6" id="KW-0479">Metal-binding</keyword>
<keyword evidence="9 13" id="KW-1133">Transmembrane helix</keyword>